<keyword evidence="3" id="KW-1185">Reference proteome</keyword>
<protein>
    <submittedName>
        <fullName evidence="2">Uncharacterized protein</fullName>
    </submittedName>
</protein>
<dbReference type="Proteomes" id="UP000765509">
    <property type="component" value="Unassembled WGS sequence"/>
</dbReference>
<proteinExistence type="predicted"/>
<evidence type="ECO:0000313" key="2">
    <source>
        <dbReference type="EMBL" id="MBW0544375.1"/>
    </source>
</evidence>
<feature type="region of interest" description="Disordered" evidence="1">
    <location>
        <begin position="60"/>
        <end position="85"/>
    </location>
</feature>
<organism evidence="2 3">
    <name type="scientific">Austropuccinia psidii MF-1</name>
    <dbReference type="NCBI Taxonomy" id="1389203"/>
    <lineage>
        <taxon>Eukaryota</taxon>
        <taxon>Fungi</taxon>
        <taxon>Dikarya</taxon>
        <taxon>Basidiomycota</taxon>
        <taxon>Pucciniomycotina</taxon>
        <taxon>Pucciniomycetes</taxon>
        <taxon>Pucciniales</taxon>
        <taxon>Sphaerophragmiaceae</taxon>
        <taxon>Austropuccinia</taxon>
    </lineage>
</organism>
<gene>
    <name evidence="2" type="ORF">O181_084090</name>
</gene>
<evidence type="ECO:0000313" key="3">
    <source>
        <dbReference type="Proteomes" id="UP000765509"/>
    </source>
</evidence>
<comment type="caution">
    <text evidence="2">The sequence shown here is derived from an EMBL/GenBank/DDBJ whole genome shotgun (WGS) entry which is preliminary data.</text>
</comment>
<reference evidence="2" key="1">
    <citation type="submission" date="2021-03" db="EMBL/GenBank/DDBJ databases">
        <title>Draft genome sequence of rust myrtle Austropuccinia psidii MF-1, a brazilian biotype.</title>
        <authorList>
            <person name="Quecine M.C."/>
            <person name="Pachon D.M.R."/>
            <person name="Bonatelli M.L."/>
            <person name="Correr F.H."/>
            <person name="Franceschini L.M."/>
            <person name="Leite T.F."/>
            <person name="Margarido G.R.A."/>
            <person name="Almeida C.A."/>
            <person name="Ferrarezi J.A."/>
            <person name="Labate C.A."/>
        </authorList>
    </citation>
    <scope>NUCLEOTIDE SEQUENCE</scope>
    <source>
        <strain evidence="2">MF-1</strain>
    </source>
</reference>
<dbReference type="AlphaFoldDB" id="A0A9Q3IM67"/>
<sequence>MHSNPEDGPNQSPKTFPAILRKVRFYGPGPSQWAQAIRTKLWSDGPLACGLILALGGSSNPHGPQTVWHAKDQKGPSSPFHQKWP</sequence>
<accession>A0A9Q3IM67</accession>
<evidence type="ECO:0000256" key="1">
    <source>
        <dbReference type="SAM" id="MobiDB-lite"/>
    </source>
</evidence>
<name>A0A9Q3IM67_9BASI</name>
<dbReference type="EMBL" id="AVOT02049197">
    <property type="protein sequence ID" value="MBW0544375.1"/>
    <property type="molecule type" value="Genomic_DNA"/>
</dbReference>
<feature type="compositionally biased region" description="Polar residues" evidence="1">
    <location>
        <begin position="75"/>
        <end position="85"/>
    </location>
</feature>